<dbReference type="SUPFAM" id="SSF52540">
    <property type="entry name" value="P-loop containing nucleoside triphosphate hydrolases"/>
    <property type="match status" value="1"/>
</dbReference>
<dbReference type="EMBL" id="DVNJ01000011">
    <property type="protein sequence ID" value="HIU62585.1"/>
    <property type="molecule type" value="Genomic_DNA"/>
</dbReference>
<dbReference type="PANTHER" id="PTHR33295">
    <property type="entry name" value="ATPASE"/>
    <property type="match status" value="1"/>
</dbReference>
<accession>A0A9D1SJV0</accession>
<keyword evidence="3" id="KW-0067">ATP-binding</keyword>
<evidence type="ECO:0000259" key="2">
    <source>
        <dbReference type="Pfam" id="PF13635"/>
    </source>
</evidence>
<keyword evidence="3" id="KW-0547">Nucleotide-binding</keyword>
<evidence type="ECO:0000259" key="1">
    <source>
        <dbReference type="Pfam" id="PF13173"/>
    </source>
</evidence>
<gene>
    <name evidence="3" type="ORF">IAB07_02305</name>
</gene>
<dbReference type="AlphaFoldDB" id="A0A9D1SJV0"/>
<comment type="caution">
    <text evidence="3">The sequence shown here is derived from an EMBL/GenBank/DDBJ whole genome shotgun (WGS) entry which is preliminary data.</text>
</comment>
<dbReference type="InterPro" id="IPR027417">
    <property type="entry name" value="P-loop_NTPase"/>
</dbReference>
<proteinExistence type="predicted"/>
<evidence type="ECO:0000313" key="3">
    <source>
        <dbReference type="EMBL" id="HIU62585.1"/>
    </source>
</evidence>
<dbReference type="Pfam" id="PF13635">
    <property type="entry name" value="DUF4143"/>
    <property type="match status" value="1"/>
</dbReference>
<dbReference type="InterPro" id="IPR041682">
    <property type="entry name" value="AAA_14"/>
</dbReference>
<dbReference type="Pfam" id="PF13173">
    <property type="entry name" value="AAA_14"/>
    <property type="match status" value="1"/>
</dbReference>
<sequence>MKLFTREKYLKKMRGFYHDTEIIKVITGVRRSGKSCLMQMVREELLQSGVMPDNIIFLDLDSKAFRKVKTADRLEETIDSLSAKQGTKYLFIDEIQNVKDFEEVVNAFRGSGEYSIFITGSNSYLLSGELATKLTGRYVEFELFPLSFDEYLDMKAFLGKQVNANLQVELNNYLQEGGFPKALEYDDFADKRTYVRSVIDEIFEKDIKKRVKVRNIETFNNIRNFIINNFGATISVRSLQKAFSKSGMEIKRPTLAKYIEVLTQSKILYRCDRFDMKSKRALSGEKKYYLADISFYFATNTDNRINYGPALENIVYIYARSLDYAVSVGRIGKLECDFIMRDTKLDYSYVQVAYTISESQKTEDREYAPLESITDNYPKYVLTTDYLLQNRSGIKHVNLLEFMKSHSRF</sequence>
<dbReference type="PANTHER" id="PTHR33295:SF20">
    <property type="entry name" value="ATPASE"/>
    <property type="match status" value="1"/>
</dbReference>
<name>A0A9D1SJV0_9FIRM</name>
<organism evidence="3 4">
    <name type="scientific">Candidatus Caccalectryoclostridium excrementigallinarum</name>
    <dbReference type="NCBI Taxonomy" id="2840710"/>
    <lineage>
        <taxon>Bacteria</taxon>
        <taxon>Bacillati</taxon>
        <taxon>Bacillota</taxon>
        <taxon>Clostridia</taxon>
        <taxon>Christensenellales</taxon>
        <taxon>Christensenellaceae</taxon>
        <taxon>Christensenellaceae incertae sedis</taxon>
        <taxon>Candidatus Caccalectryoclostridium</taxon>
    </lineage>
</organism>
<protein>
    <submittedName>
        <fullName evidence="3">ATP-binding protein</fullName>
    </submittedName>
</protein>
<feature type="domain" description="AAA" evidence="1">
    <location>
        <begin position="23"/>
        <end position="152"/>
    </location>
</feature>
<reference evidence="3" key="2">
    <citation type="journal article" date="2021" name="PeerJ">
        <title>Extensive microbial diversity within the chicken gut microbiome revealed by metagenomics and culture.</title>
        <authorList>
            <person name="Gilroy R."/>
            <person name="Ravi A."/>
            <person name="Getino M."/>
            <person name="Pursley I."/>
            <person name="Horton D.L."/>
            <person name="Alikhan N.F."/>
            <person name="Baker D."/>
            <person name="Gharbi K."/>
            <person name="Hall N."/>
            <person name="Watson M."/>
            <person name="Adriaenssens E.M."/>
            <person name="Foster-Nyarko E."/>
            <person name="Jarju S."/>
            <person name="Secka A."/>
            <person name="Antonio M."/>
            <person name="Oren A."/>
            <person name="Chaudhuri R.R."/>
            <person name="La Ragione R."/>
            <person name="Hildebrand F."/>
            <person name="Pallen M.J."/>
        </authorList>
    </citation>
    <scope>NUCLEOTIDE SEQUENCE</scope>
    <source>
        <strain evidence="3">9366</strain>
    </source>
</reference>
<dbReference type="InterPro" id="IPR025420">
    <property type="entry name" value="DUF4143"/>
</dbReference>
<dbReference type="GO" id="GO:0005524">
    <property type="term" value="F:ATP binding"/>
    <property type="evidence" value="ECO:0007669"/>
    <property type="project" value="UniProtKB-KW"/>
</dbReference>
<dbReference type="Proteomes" id="UP000824145">
    <property type="component" value="Unassembled WGS sequence"/>
</dbReference>
<feature type="domain" description="DUF4143" evidence="2">
    <location>
        <begin position="204"/>
        <end position="352"/>
    </location>
</feature>
<evidence type="ECO:0000313" key="4">
    <source>
        <dbReference type="Proteomes" id="UP000824145"/>
    </source>
</evidence>
<reference evidence="3" key="1">
    <citation type="submission" date="2020-10" db="EMBL/GenBank/DDBJ databases">
        <authorList>
            <person name="Gilroy R."/>
        </authorList>
    </citation>
    <scope>NUCLEOTIDE SEQUENCE</scope>
    <source>
        <strain evidence="3">9366</strain>
    </source>
</reference>